<proteinExistence type="predicted"/>
<evidence type="ECO:0000313" key="1">
    <source>
        <dbReference type="EMBL" id="CDL79301.1"/>
    </source>
</evidence>
<gene>
    <name evidence="1" type="ORF">XCR1_110005</name>
</gene>
<comment type="caution">
    <text evidence="1">The sequence shown here is derived from an EMBL/GenBank/DDBJ whole genome shotgun (WGS) entry which is preliminary data.</text>
</comment>
<dbReference type="Proteomes" id="UP000019197">
    <property type="component" value="Unassembled WGS sequence"/>
</dbReference>
<evidence type="ECO:0008006" key="3">
    <source>
        <dbReference type="Google" id="ProtNLM"/>
    </source>
</evidence>
<evidence type="ECO:0000313" key="2">
    <source>
        <dbReference type="Proteomes" id="UP000019197"/>
    </source>
</evidence>
<dbReference type="EMBL" id="CBXE010000013">
    <property type="protein sequence ID" value="CDL79301.1"/>
    <property type="molecule type" value="Genomic_DNA"/>
</dbReference>
<reference evidence="1 2" key="1">
    <citation type="submission" date="2013-11" db="EMBL/GenBank/DDBJ databases">
        <title>Draft genome sequence and annotation of the entomopathogenic bacterium, Xenorhabdus cabanillasi strain JM26.</title>
        <authorList>
            <person name="Gualtieri M."/>
            <person name="Ogier J.C."/>
            <person name="Pages S."/>
            <person name="Givaudan A."/>
            <person name="Gaudriault S."/>
        </authorList>
    </citation>
    <scope>NUCLEOTIDE SEQUENCE [LARGE SCALE GENOMIC DNA]</scope>
    <source>
        <strain evidence="1 2">JM26</strain>
    </source>
</reference>
<protein>
    <recommendedName>
        <fullName evidence="3">SRPBCC family protein</fullName>
    </recommendedName>
</protein>
<accession>W1INU4</accession>
<name>W1INU4_9GAMM</name>
<dbReference type="AlphaFoldDB" id="W1INU4"/>
<dbReference type="OrthoDB" id="7067492at2"/>
<organism evidence="1 2">
    <name type="scientific">Xenorhabdus cabanillasii JM26</name>
    <dbReference type="NCBI Taxonomy" id="1427517"/>
    <lineage>
        <taxon>Bacteria</taxon>
        <taxon>Pseudomonadati</taxon>
        <taxon>Pseudomonadota</taxon>
        <taxon>Gammaproteobacteria</taxon>
        <taxon>Enterobacterales</taxon>
        <taxon>Morganellaceae</taxon>
        <taxon>Xenorhabdus</taxon>
    </lineage>
</organism>
<sequence>MISMSTIVSNEARTSNVSSIHMRIVDCTPTQLGALLARFDEPHSPCWPYQKWPRDDFDGPIQVGTEGGHGATRYRVEQYQPDKGVLFRFISPDGYEGVHGFLIYPYMQEKTLLIHFTHLYLRRSHYLIWHCCTRWVHDALICDLLDGVELCLTGVVVHPRRWKWRVYFIRHVLGGVRLLFGKFKSRSKKNECL</sequence>